<proteinExistence type="predicted"/>
<feature type="region of interest" description="Disordered" evidence="5">
    <location>
        <begin position="517"/>
        <end position="594"/>
    </location>
</feature>
<keyword evidence="2" id="KW-0889">Transcription antitermination</keyword>
<dbReference type="SMART" id="SM00739">
    <property type="entry name" value="KOW"/>
    <property type="match status" value="1"/>
</dbReference>
<dbReference type="PANTHER" id="PTHR30265:SF2">
    <property type="entry name" value="TRANSCRIPTION TERMINATION_ANTITERMINATION PROTEIN NUSG"/>
    <property type="match status" value="1"/>
</dbReference>
<feature type="compositionally biased region" description="Polar residues" evidence="5">
    <location>
        <begin position="132"/>
        <end position="142"/>
    </location>
</feature>
<dbReference type="CDD" id="cd06091">
    <property type="entry name" value="KOW_NusG"/>
    <property type="match status" value="1"/>
</dbReference>
<dbReference type="GO" id="GO:0006353">
    <property type="term" value="P:DNA-templated transcription termination"/>
    <property type="evidence" value="ECO:0007669"/>
    <property type="project" value="UniProtKB-KW"/>
</dbReference>
<protein>
    <submittedName>
        <fullName evidence="8">Transcription termination/antitermination protein NusG</fullName>
    </submittedName>
</protein>
<feature type="region of interest" description="Disordered" evidence="5">
    <location>
        <begin position="442"/>
        <end position="501"/>
    </location>
</feature>
<evidence type="ECO:0000259" key="6">
    <source>
        <dbReference type="SMART" id="SM00738"/>
    </source>
</evidence>
<dbReference type="AlphaFoldDB" id="A0A2V3J0K3"/>
<dbReference type="InterPro" id="IPR036735">
    <property type="entry name" value="NGN_dom_sf"/>
</dbReference>
<dbReference type="Gene3D" id="2.30.30.30">
    <property type="match status" value="1"/>
</dbReference>
<dbReference type="PANTHER" id="PTHR30265">
    <property type="entry name" value="RHO-INTERACTING TRANSCRIPTION TERMINATION FACTOR NUSG"/>
    <property type="match status" value="1"/>
</dbReference>
<dbReference type="Pfam" id="PF02357">
    <property type="entry name" value="NusG"/>
    <property type="match status" value="1"/>
</dbReference>
<feature type="compositionally biased region" description="Basic residues" evidence="5">
    <location>
        <begin position="30"/>
        <end position="40"/>
    </location>
</feature>
<dbReference type="Proteomes" id="UP000247409">
    <property type="component" value="Unassembled WGS sequence"/>
</dbReference>
<evidence type="ECO:0000256" key="1">
    <source>
        <dbReference type="ARBA" id="ARBA00022472"/>
    </source>
</evidence>
<feature type="region of interest" description="Disordered" evidence="5">
    <location>
        <begin position="300"/>
        <end position="331"/>
    </location>
</feature>
<reference evidence="8 9" key="1">
    <citation type="journal article" date="2018" name="Mol. Biol. Evol.">
        <title>Analysis of the draft genome of the red seaweed Gracilariopsis chorda provides insights into genome size evolution in Rhodophyta.</title>
        <authorList>
            <person name="Lee J."/>
            <person name="Yang E.C."/>
            <person name="Graf L."/>
            <person name="Yang J.H."/>
            <person name="Qiu H."/>
            <person name="Zel Zion U."/>
            <person name="Chan C.X."/>
            <person name="Stephens T.G."/>
            <person name="Weber A.P.M."/>
            <person name="Boo G.H."/>
            <person name="Boo S.M."/>
            <person name="Kim K.M."/>
            <person name="Shin Y."/>
            <person name="Jung M."/>
            <person name="Lee S.J."/>
            <person name="Yim H.S."/>
            <person name="Lee J.H."/>
            <person name="Bhattacharya D."/>
            <person name="Yoon H.S."/>
        </authorList>
    </citation>
    <scope>NUCLEOTIDE SEQUENCE [LARGE SCALE GENOMIC DNA]</scope>
    <source>
        <strain evidence="8 9">SKKU-2015</strain>
        <tissue evidence="8">Whole body</tissue>
    </source>
</reference>
<feature type="region of interest" description="Disordered" evidence="5">
    <location>
        <begin position="132"/>
        <end position="175"/>
    </location>
</feature>
<feature type="region of interest" description="Disordered" evidence="5">
    <location>
        <begin position="1"/>
        <end position="74"/>
    </location>
</feature>
<keyword evidence="1" id="KW-0806">Transcription termination</keyword>
<dbReference type="InterPro" id="IPR043425">
    <property type="entry name" value="NusG-like"/>
</dbReference>
<feature type="domain" description="NusG-like N-terminal" evidence="6">
    <location>
        <begin position="180"/>
        <end position="298"/>
    </location>
</feature>
<dbReference type="SUPFAM" id="SSF50104">
    <property type="entry name" value="Translation proteins SH3-like domain"/>
    <property type="match status" value="1"/>
</dbReference>
<dbReference type="SMART" id="SM00738">
    <property type="entry name" value="NGN"/>
    <property type="match status" value="1"/>
</dbReference>
<dbReference type="InterPro" id="IPR006645">
    <property type="entry name" value="NGN-like_dom"/>
</dbReference>
<dbReference type="InterPro" id="IPR005824">
    <property type="entry name" value="KOW"/>
</dbReference>
<dbReference type="GO" id="GO:0031564">
    <property type="term" value="P:transcription antitermination"/>
    <property type="evidence" value="ECO:0007669"/>
    <property type="project" value="UniProtKB-KW"/>
</dbReference>
<keyword evidence="3" id="KW-0805">Transcription regulation</keyword>
<dbReference type="GO" id="GO:0006354">
    <property type="term" value="P:DNA-templated transcription elongation"/>
    <property type="evidence" value="ECO:0007669"/>
    <property type="project" value="InterPro"/>
</dbReference>
<keyword evidence="9" id="KW-1185">Reference proteome</keyword>
<accession>A0A2V3J0K3</accession>
<evidence type="ECO:0000256" key="4">
    <source>
        <dbReference type="ARBA" id="ARBA00023163"/>
    </source>
</evidence>
<evidence type="ECO:0000259" key="7">
    <source>
        <dbReference type="SMART" id="SM00739"/>
    </source>
</evidence>
<feature type="domain" description="KOW" evidence="7">
    <location>
        <begin position="311"/>
        <end position="338"/>
    </location>
</feature>
<feature type="region of interest" description="Disordered" evidence="5">
    <location>
        <begin position="102"/>
        <end position="121"/>
    </location>
</feature>
<sequence>MASSEPHQAFIAAHALAPTQSQTKSLCPLRPHRRRPHSRWRCVVQDGSPGEQKPSPAEDPNPVIETDVHSQTEGVVPFDSMDIGFQEALSKKWDTLDIFDEDGSTATKPKTKTPKQPADAVEKPIEATVDHLTQNEDQSQPVADSVKKEKPKAKKKKPKASKSREEEGDTVPQGEKWTSEPRWYFVQVKPGCEQSCAMSIRNMSEAVEEAHILEVLVPTTKIMRLTKGGKAVKKEERFFPGYILVLMAMSRYGYSQILRVPNVQCFMNDPNRDKKKDQPFRPPLPVKDSEMKTVFEKIKEAESGKPEKKTSVRPGDAVEITSGPHQGVKGRISEVKPDLNIVKTDVVIFGRITAVELEFHQVKVIEEEELEAYLMKNAADHEKAKAKPNKKSGRKSSEQPFNEAGIASSADDLMFILNETSKKQTNQESSDTLAYTFDEEDGFESAESIDDQVGEEAPKSVPAQSEPTENNDETMKSKDDQFLADLFLGEETSGGEGLLSSNEDLASFLNGEDDANLWQLDEGEKKAPTMFDDTDDGFEPLSDMKQGASSLIDEAEHPFNAPDDGFTEVAEAKSTKKRNVSIPPPADIGSSSTPFFDEVVDEDVALEAVDEENSNGASDEHILEAELDAKLEAVMNGTDTEVLSKDMTEYEGTGIDFESIPTEHSEGPRKIGCEDLPKFVTSWFEEDELPLVPPEDKARVGGEALLQDVYAELRRCEREGDRKYEFPPADYDLSEPIVEYVEELPQVDLTKPDNSKLEVEEFNYEEVKRKRNSIRAIRKDARRRRREKFRRDSESSAQSK</sequence>
<feature type="region of interest" description="Disordered" evidence="5">
    <location>
        <begin position="780"/>
        <end position="800"/>
    </location>
</feature>
<evidence type="ECO:0000256" key="5">
    <source>
        <dbReference type="SAM" id="MobiDB-lite"/>
    </source>
</evidence>
<feature type="region of interest" description="Disordered" evidence="5">
    <location>
        <begin position="381"/>
        <end position="405"/>
    </location>
</feature>
<dbReference type="Gene3D" id="3.30.70.940">
    <property type="entry name" value="NusG, N-terminal domain"/>
    <property type="match status" value="1"/>
</dbReference>
<comment type="caution">
    <text evidence="8">The sequence shown here is derived from an EMBL/GenBank/DDBJ whole genome shotgun (WGS) entry which is preliminary data.</text>
</comment>
<dbReference type="GO" id="GO:0005829">
    <property type="term" value="C:cytosol"/>
    <property type="evidence" value="ECO:0007669"/>
    <property type="project" value="TreeGrafter"/>
</dbReference>
<dbReference type="SUPFAM" id="SSF82679">
    <property type="entry name" value="N-utilization substance G protein NusG, N-terminal domain"/>
    <property type="match status" value="1"/>
</dbReference>
<organism evidence="8 9">
    <name type="scientific">Gracilariopsis chorda</name>
    <dbReference type="NCBI Taxonomy" id="448386"/>
    <lineage>
        <taxon>Eukaryota</taxon>
        <taxon>Rhodophyta</taxon>
        <taxon>Florideophyceae</taxon>
        <taxon>Rhodymeniophycidae</taxon>
        <taxon>Gracilariales</taxon>
        <taxon>Gracilariaceae</taxon>
        <taxon>Gracilariopsis</taxon>
    </lineage>
</organism>
<dbReference type="OrthoDB" id="8300383at2759"/>
<dbReference type="GO" id="GO:0032784">
    <property type="term" value="P:regulation of DNA-templated transcription elongation"/>
    <property type="evidence" value="ECO:0007669"/>
    <property type="project" value="InterPro"/>
</dbReference>
<dbReference type="Pfam" id="PF00467">
    <property type="entry name" value="KOW"/>
    <property type="match status" value="1"/>
</dbReference>
<name>A0A2V3J0K3_9FLOR</name>
<dbReference type="InterPro" id="IPR008991">
    <property type="entry name" value="Translation_prot_SH3-like_sf"/>
</dbReference>
<dbReference type="PRINTS" id="PR00338">
    <property type="entry name" value="NUSGTNSCPFCT"/>
</dbReference>
<dbReference type="EMBL" id="NBIV01000018">
    <property type="protein sequence ID" value="PXF47942.1"/>
    <property type="molecule type" value="Genomic_DNA"/>
</dbReference>
<keyword evidence="4" id="KW-0804">Transcription</keyword>
<evidence type="ECO:0000313" key="9">
    <source>
        <dbReference type="Proteomes" id="UP000247409"/>
    </source>
</evidence>
<evidence type="ECO:0000256" key="2">
    <source>
        <dbReference type="ARBA" id="ARBA00022814"/>
    </source>
</evidence>
<evidence type="ECO:0000313" key="8">
    <source>
        <dbReference type="EMBL" id="PXF47942.1"/>
    </source>
</evidence>
<gene>
    <name evidence="8" type="ORF">BWQ96_02328</name>
</gene>
<feature type="compositionally biased region" description="Basic and acidic residues" evidence="5">
    <location>
        <begin position="300"/>
        <end position="310"/>
    </location>
</feature>
<feature type="compositionally biased region" description="Basic residues" evidence="5">
    <location>
        <begin position="149"/>
        <end position="161"/>
    </location>
</feature>
<feature type="compositionally biased region" description="Acidic residues" evidence="5">
    <location>
        <begin position="442"/>
        <end position="454"/>
    </location>
</feature>
<dbReference type="InterPro" id="IPR014722">
    <property type="entry name" value="Rib_uL2_dom2"/>
</dbReference>
<evidence type="ECO:0000256" key="3">
    <source>
        <dbReference type="ARBA" id="ARBA00023015"/>
    </source>
</evidence>
<dbReference type="InterPro" id="IPR001062">
    <property type="entry name" value="Transcrpt_antiterm_NusG"/>
</dbReference>